<proteinExistence type="predicted"/>
<dbReference type="RefSeq" id="WP_281386325.1">
    <property type="nucleotide sequence ID" value="NZ_JACHMM010000001.1"/>
</dbReference>
<reference evidence="1 2" key="1">
    <citation type="submission" date="2020-08" db="EMBL/GenBank/DDBJ databases">
        <title>Sequencing the genomes of 1000 actinobacteria strains.</title>
        <authorList>
            <person name="Klenk H.-P."/>
        </authorList>
    </citation>
    <scope>NUCLEOTIDE SEQUENCE [LARGE SCALE GENOMIC DNA]</scope>
    <source>
        <strain evidence="1 2">DSM 102122</strain>
    </source>
</reference>
<accession>A0A7W9GSJ9</accession>
<evidence type="ECO:0000313" key="1">
    <source>
        <dbReference type="EMBL" id="MBB5789273.1"/>
    </source>
</evidence>
<organism evidence="1 2">
    <name type="scientific">Jiangella mangrovi</name>
    <dbReference type="NCBI Taxonomy" id="1524084"/>
    <lineage>
        <taxon>Bacteria</taxon>
        <taxon>Bacillati</taxon>
        <taxon>Actinomycetota</taxon>
        <taxon>Actinomycetes</taxon>
        <taxon>Jiangellales</taxon>
        <taxon>Jiangellaceae</taxon>
        <taxon>Jiangella</taxon>
    </lineage>
</organism>
<protein>
    <submittedName>
        <fullName evidence="1">Uncharacterized protein</fullName>
    </submittedName>
</protein>
<dbReference type="PROSITE" id="PS51257">
    <property type="entry name" value="PROKAR_LIPOPROTEIN"/>
    <property type="match status" value="1"/>
</dbReference>
<gene>
    <name evidence="1" type="ORF">HD601_003848</name>
</gene>
<comment type="caution">
    <text evidence="1">The sequence shown here is derived from an EMBL/GenBank/DDBJ whole genome shotgun (WGS) entry which is preliminary data.</text>
</comment>
<sequence>MTRRAAALAGFGLVAMAGCGSVDGWARAPFTRRRHRNGARSLR</sequence>
<dbReference type="EMBL" id="JACHMM010000001">
    <property type="protein sequence ID" value="MBB5789273.1"/>
    <property type="molecule type" value="Genomic_DNA"/>
</dbReference>
<name>A0A7W9GSJ9_9ACTN</name>
<dbReference type="Proteomes" id="UP000542813">
    <property type="component" value="Unassembled WGS sequence"/>
</dbReference>
<keyword evidence="2" id="KW-1185">Reference proteome</keyword>
<evidence type="ECO:0000313" key="2">
    <source>
        <dbReference type="Proteomes" id="UP000542813"/>
    </source>
</evidence>
<dbReference type="AlphaFoldDB" id="A0A7W9GSJ9"/>